<keyword evidence="3 6" id="KW-0067">ATP-binding</keyword>
<dbReference type="PANTHER" id="PTHR18866:SF33">
    <property type="entry name" value="METHYLCROTONOYL-COA CARBOXYLASE SUBUNIT ALPHA, MITOCHONDRIAL-RELATED"/>
    <property type="match status" value="1"/>
</dbReference>
<evidence type="ECO:0000256" key="1">
    <source>
        <dbReference type="ARBA" id="ARBA00022598"/>
    </source>
</evidence>
<dbReference type="SUPFAM" id="SSF51246">
    <property type="entry name" value="Rudiment single hybrid motif"/>
    <property type="match status" value="1"/>
</dbReference>
<dbReference type="SUPFAM" id="SSF52440">
    <property type="entry name" value="PreATP-grasp domain"/>
    <property type="match status" value="1"/>
</dbReference>
<feature type="domain" description="ATP-grasp" evidence="7">
    <location>
        <begin position="122"/>
        <end position="319"/>
    </location>
</feature>
<evidence type="ECO:0000256" key="4">
    <source>
        <dbReference type="ARBA" id="ARBA00022842"/>
    </source>
</evidence>
<dbReference type="InterPro" id="IPR016185">
    <property type="entry name" value="PreATP-grasp_dom_sf"/>
</dbReference>
<keyword evidence="5" id="KW-0092">Biotin</keyword>
<evidence type="ECO:0000259" key="7">
    <source>
        <dbReference type="PROSITE" id="PS50975"/>
    </source>
</evidence>
<keyword evidence="4" id="KW-0460">Magnesium</keyword>
<organism evidence="9 10">
    <name type="scientific">Flavobacterium cheonanense</name>
    <dbReference type="NCBI Taxonomy" id="706183"/>
    <lineage>
        <taxon>Bacteria</taxon>
        <taxon>Pseudomonadati</taxon>
        <taxon>Bacteroidota</taxon>
        <taxon>Flavobacteriia</taxon>
        <taxon>Flavobacteriales</taxon>
        <taxon>Flavobacteriaceae</taxon>
        <taxon>Flavobacterium</taxon>
    </lineage>
</organism>
<dbReference type="NCBIfam" id="TIGR00514">
    <property type="entry name" value="accC"/>
    <property type="match status" value="1"/>
</dbReference>
<dbReference type="Pfam" id="PF02786">
    <property type="entry name" value="CPSase_L_D2"/>
    <property type="match status" value="1"/>
</dbReference>
<dbReference type="SMART" id="SM00878">
    <property type="entry name" value="Biotin_carb_C"/>
    <property type="match status" value="1"/>
</dbReference>
<dbReference type="NCBIfam" id="NF006367">
    <property type="entry name" value="PRK08591.1"/>
    <property type="match status" value="1"/>
</dbReference>
<dbReference type="PROSITE" id="PS00867">
    <property type="entry name" value="CPSASE_2"/>
    <property type="match status" value="1"/>
</dbReference>
<dbReference type="Gene3D" id="3.30.470.20">
    <property type="entry name" value="ATP-grasp fold, B domain"/>
    <property type="match status" value="1"/>
</dbReference>
<protein>
    <submittedName>
        <fullName evidence="9">Acetyl-CoA carboxylase biotin carboxylase subunit</fullName>
    </submittedName>
</protein>
<dbReference type="PROSITE" id="PS00866">
    <property type="entry name" value="CPSASE_1"/>
    <property type="match status" value="1"/>
</dbReference>
<dbReference type="InterPro" id="IPR011054">
    <property type="entry name" value="Rudment_hybrid_motif"/>
</dbReference>
<dbReference type="EMBL" id="BAABCT010000003">
    <property type="protein sequence ID" value="GAA4071504.1"/>
    <property type="molecule type" value="Genomic_DNA"/>
</dbReference>
<dbReference type="InterPro" id="IPR005482">
    <property type="entry name" value="Biotin_COase_C"/>
</dbReference>
<dbReference type="InterPro" id="IPR005481">
    <property type="entry name" value="BC-like_N"/>
</dbReference>
<dbReference type="Pfam" id="PF02785">
    <property type="entry name" value="Biotin_carb_C"/>
    <property type="match status" value="1"/>
</dbReference>
<proteinExistence type="predicted"/>
<name>A0ABP7VP43_9FLAO</name>
<dbReference type="InterPro" id="IPR011761">
    <property type="entry name" value="ATP-grasp"/>
</dbReference>
<gene>
    <name evidence="9" type="primary">accC_2</name>
    <name evidence="9" type="ORF">GCM10022389_15990</name>
</gene>
<evidence type="ECO:0000313" key="9">
    <source>
        <dbReference type="EMBL" id="GAA4071504.1"/>
    </source>
</evidence>
<dbReference type="InterPro" id="IPR011764">
    <property type="entry name" value="Biotin_carboxylation_dom"/>
</dbReference>
<keyword evidence="10" id="KW-1185">Reference proteome</keyword>
<keyword evidence="1" id="KW-0436">Ligase</keyword>
<feature type="domain" description="Biotin carboxylation" evidence="8">
    <location>
        <begin position="3"/>
        <end position="448"/>
    </location>
</feature>
<dbReference type="InterPro" id="IPR005479">
    <property type="entry name" value="CPAse_ATP-bd"/>
</dbReference>
<dbReference type="PROSITE" id="PS50979">
    <property type="entry name" value="BC"/>
    <property type="match status" value="1"/>
</dbReference>
<dbReference type="Proteomes" id="UP001500367">
    <property type="component" value="Unassembled WGS sequence"/>
</dbReference>
<sequence>MKKITKILVANRGEIAIRVMKTAKKMGIKTVAVFSTADRNALHVKYADEAVCIGEAASSQSYLRGDKIIEVCKELGVDAVHPGYGFLSENSAFAEECENNNIIFIGPKSKAIEMMGSKLAAKEAVMKYDIPMVPGVDHAIIDVEEAKRTAQQVGFPILIKASAGGGGKGMRIVEKEEDFESQMERAISEATNAFGDGSVFIEKYVTKPRHIEIQIMADSHGNVLYVFERECSIQRRHQKVVEEAPSSILTPEMRKKMGEAAVKVARACDYLGAGTVEFLLDDKHNFYFLEMNTRLQVEHPVTEMVSGLDLVELQIKVARGEALEIKQEDLVIHGHAMELRVYAEDPMNDFLPNVGNLSTYKLPEGEGIRVDNGIEEGMDVPIYYDPMLSKLVTYGKTREESIELMIKAIDNYHVEGVATTLPFGKFVMEHEAFRSGDFDTGFVKAYYSPEKLKANLDIEAEIAAMVALKQYVADKKILRLPIE</sequence>
<evidence type="ECO:0000313" key="10">
    <source>
        <dbReference type="Proteomes" id="UP001500367"/>
    </source>
</evidence>
<evidence type="ECO:0000256" key="6">
    <source>
        <dbReference type="PROSITE-ProRule" id="PRU00409"/>
    </source>
</evidence>
<accession>A0ABP7VP43</accession>
<comment type="caution">
    <text evidence="9">The sequence shown here is derived from an EMBL/GenBank/DDBJ whole genome shotgun (WGS) entry which is preliminary data.</text>
</comment>
<evidence type="ECO:0000256" key="2">
    <source>
        <dbReference type="ARBA" id="ARBA00022741"/>
    </source>
</evidence>
<reference evidence="10" key="1">
    <citation type="journal article" date="2019" name="Int. J. Syst. Evol. Microbiol.">
        <title>The Global Catalogue of Microorganisms (GCM) 10K type strain sequencing project: providing services to taxonomists for standard genome sequencing and annotation.</title>
        <authorList>
            <consortium name="The Broad Institute Genomics Platform"/>
            <consortium name="The Broad Institute Genome Sequencing Center for Infectious Disease"/>
            <person name="Wu L."/>
            <person name="Ma J."/>
        </authorList>
    </citation>
    <scope>NUCLEOTIDE SEQUENCE [LARGE SCALE GENOMIC DNA]</scope>
    <source>
        <strain evidence="10">JCM 17069</strain>
    </source>
</reference>
<dbReference type="PROSITE" id="PS50975">
    <property type="entry name" value="ATP_GRASP"/>
    <property type="match status" value="1"/>
</dbReference>
<dbReference type="PANTHER" id="PTHR18866">
    <property type="entry name" value="CARBOXYLASE:PYRUVATE/ACETYL-COA/PROPIONYL-COA CARBOXYLASE"/>
    <property type="match status" value="1"/>
</dbReference>
<evidence type="ECO:0000259" key="8">
    <source>
        <dbReference type="PROSITE" id="PS50979"/>
    </source>
</evidence>
<keyword evidence="2 6" id="KW-0547">Nucleotide-binding</keyword>
<evidence type="ECO:0000256" key="3">
    <source>
        <dbReference type="ARBA" id="ARBA00022840"/>
    </source>
</evidence>
<dbReference type="Pfam" id="PF00289">
    <property type="entry name" value="Biotin_carb_N"/>
    <property type="match status" value="1"/>
</dbReference>
<evidence type="ECO:0000256" key="5">
    <source>
        <dbReference type="ARBA" id="ARBA00023267"/>
    </source>
</evidence>
<dbReference type="SUPFAM" id="SSF56059">
    <property type="entry name" value="Glutathione synthetase ATP-binding domain-like"/>
    <property type="match status" value="1"/>
</dbReference>
<dbReference type="InterPro" id="IPR050856">
    <property type="entry name" value="Biotin_carboxylase_complex"/>
</dbReference>
<dbReference type="InterPro" id="IPR004549">
    <property type="entry name" value="Acetyl_CoA_COase_biotin_COase"/>
</dbReference>